<proteinExistence type="predicted"/>
<protein>
    <submittedName>
        <fullName evidence="1">Class I SAM-dependent methyltransferase</fullName>
    </submittedName>
</protein>
<dbReference type="EMBL" id="DTLS01000040">
    <property type="protein sequence ID" value="HGZ59851.1"/>
    <property type="molecule type" value="Genomic_DNA"/>
</dbReference>
<evidence type="ECO:0000313" key="1">
    <source>
        <dbReference type="EMBL" id="HGZ59851.1"/>
    </source>
</evidence>
<dbReference type="GO" id="GO:0032259">
    <property type="term" value="P:methylation"/>
    <property type="evidence" value="ECO:0007669"/>
    <property type="project" value="UniProtKB-KW"/>
</dbReference>
<sequence>MNHKNEDVRQRETLKVLMSFLKGNPLLKPDKYLDLGCGDGSFTLKVAKVINAQKVYGVDVAGEVLAEAERKGIKTYMADLNTNRLLFADGEFDVVSAFEVVEHLWNTDNMINEAYRILKQKGLFILTTPNLASWINRLLLLFGYLPVHYGCSLKYDLEKRPLQSASGPCEHMRLYTFKTLRKHLETYGFKVIYSTSYPMGYVSSHFVVKMFNRIFSIRKTLGAGMFFVVVKE</sequence>
<accession>A0A7J3SJP5</accession>
<dbReference type="CDD" id="cd02440">
    <property type="entry name" value="AdoMet_MTases"/>
    <property type="match status" value="1"/>
</dbReference>
<dbReference type="AlphaFoldDB" id="A0A7J3SJP5"/>
<keyword evidence="1" id="KW-0489">Methyltransferase</keyword>
<dbReference type="Gene3D" id="3.40.50.150">
    <property type="entry name" value="Vaccinia Virus protein VP39"/>
    <property type="match status" value="1"/>
</dbReference>
<gene>
    <name evidence="1" type="ORF">ENW83_01405</name>
</gene>
<dbReference type="Pfam" id="PF13489">
    <property type="entry name" value="Methyltransf_23"/>
    <property type="match status" value="1"/>
</dbReference>
<dbReference type="SUPFAM" id="SSF53335">
    <property type="entry name" value="S-adenosyl-L-methionine-dependent methyltransferases"/>
    <property type="match status" value="1"/>
</dbReference>
<name>A0A7J3SJP5_9CREN</name>
<keyword evidence="1" id="KW-0808">Transferase</keyword>
<dbReference type="GO" id="GO:0008168">
    <property type="term" value="F:methyltransferase activity"/>
    <property type="evidence" value="ECO:0007669"/>
    <property type="project" value="UniProtKB-KW"/>
</dbReference>
<reference evidence="1" key="1">
    <citation type="journal article" date="2020" name="mSystems">
        <title>Genome- and Community-Level Interaction Insights into Carbon Utilization and Element Cycling Functions of Hydrothermarchaeota in Hydrothermal Sediment.</title>
        <authorList>
            <person name="Zhou Z."/>
            <person name="Liu Y."/>
            <person name="Xu W."/>
            <person name="Pan J."/>
            <person name="Luo Z.H."/>
            <person name="Li M."/>
        </authorList>
    </citation>
    <scope>NUCLEOTIDE SEQUENCE [LARGE SCALE GENOMIC DNA]</scope>
    <source>
        <strain evidence="1">SpSt-885</strain>
    </source>
</reference>
<dbReference type="InterPro" id="IPR029063">
    <property type="entry name" value="SAM-dependent_MTases_sf"/>
</dbReference>
<organism evidence="1">
    <name type="scientific">Fervidicoccus fontis</name>
    <dbReference type="NCBI Taxonomy" id="683846"/>
    <lineage>
        <taxon>Archaea</taxon>
        <taxon>Thermoproteota</taxon>
        <taxon>Thermoprotei</taxon>
        <taxon>Fervidicoccales</taxon>
        <taxon>Fervidicoccaceae</taxon>
        <taxon>Fervidicoccus</taxon>
    </lineage>
</organism>
<dbReference type="PANTHER" id="PTHR43591">
    <property type="entry name" value="METHYLTRANSFERASE"/>
    <property type="match status" value="1"/>
</dbReference>
<comment type="caution">
    <text evidence="1">The sequence shown here is derived from an EMBL/GenBank/DDBJ whole genome shotgun (WGS) entry which is preliminary data.</text>
</comment>